<accession>A0A182NYW1</accession>
<reference evidence="3" key="1">
    <citation type="submission" date="2013-03" db="EMBL/GenBank/DDBJ databases">
        <title>The Genome Sequence of Anopheles dirus WRAIR2.</title>
        <authorList>
            <consortium name="The Broad Institute Genomics Platform"/>
            <person name="Neafsey D.E."/>
            <person name="Walton C."/>
            <person name="Walker B."/>
            <person name="Young S.K."/>
            <person name="Zeng Q."/>
            <person name="Gargeya S."/>
            <person name="Fitzgerald M."/>
            <person name="Haas B."/>
            <person name="Abouelleil A."/>
            <person name="Allen A.W."/>
            <person name="Alvarado L."/>
            <person name="Arachchi H.M."/>
            <person name="Berlin A.M."/>
            <person name="Chapman S.B."/>
            <person name="Gainer-Dewar J."/>
            <person name="Goldberg J."/>
            <person name="Griggs A."/>
            <person name="Gujja S."/>
            <person name="Hansen M."/>
            <person name="Howarth C."/>
            <person name="Imamovic A."/>
            <person name="Ireland A."/>
            <person name="Larimer J."/>
            <person name="McCowan C."/>
            <person name="Murphy C."/>
            <person name="Pearson M."/>
            <person name="Poon T.W."/>
            <person name="Priest M."/>
            <person name="Roberts A."/>
            <person name="Saif S."/>
            <person name="Shea T."/>
            <person name="Sisk P."/>
            <person name="Sykes S."/>
            <person name="Wortman J."/>
            <person name="Nusbaum C."/>
            <person name="Birren B."/>
        </authorList>
    </citation>
    <scope>NUCLEOTIDE SEQUENCE [LARGE SCALE GENOMIC DNA]</scope>
    <source>
        <strain evidence="3">WRAIR2</strain>
    </source>
</reference>
<protein>
    <submittedName>
        <fullName evidence="2">Uncharacterized protein</fullName>
    </submittedName>
</protein>
<feature type="compositionally biased region" description="Basic and acidic residues" evidence="1">
    <location>
        <begin position="59"/>
        <end position="68"/>
    </location>
</feature>
<dbReference type="EnsemblMetazoa" id="ADIR015000-RA">
    <property type="protein sequence ID" value="ADIR015000-PA"/>
    <property type="gene ID" value="ADIR015000"/>
</dbReference>
<feature type="region of interest" description="Disordered" evidence="1">
    <location>
        <begin position="49"/>
        <end position="68"/>
    </location>
</feature>
<evidence type="ECO:0000313" key="2">
    <source>
        <dbReference type="EnsemblMetazoa" id="ADIR015000-PA"/>
    </source>
</evidence>
<keyword evidence="3" id="KW-1185">Reference proteome</keyword>
<name>A0A182NYW1_9DIPT</name>
<dbReference type="Proteomes" id="UP000075884">
    <property type="component" value="Unassembled WGS sequence"/>
</dbReference>
<dbReference type="VEuPathDB" id="VectorBase:ADIR015000"/>
<proteinExistence type="predicted"/>
<sequence>MVKIAITVRRTDVNKEPRVGDGRGVSVPEPHCCHCLPASTVDVMRHRSPCSRAAGQGPDGHKPAARTD</sequence>
<evidence type="ECO:0000256" key="1">
    <source>
        <dbReference type="SAM" id="MobiDB-lite"/>
    </source>
</evidence>
<dbReference type="AlphaFoldDB" id="A0A182NYW1"/>
<reference evidence="2" key="2">
    <citation type="submission" date="2020-05" db="UniProtKB">
        <authorList>
            <consortium name="EnsemblMetazoa"/>
        </authorList>
    </citation>
    <scope>IDENTIFICATION</scope>
    <source>
        <strain evidence="2">WRAIR2</strain>
    </source>
</reference>
<evidence type="ECO:0000313" key="3">
    <source>
        <dbReference type="Proteomes" id="UP000075884"/>
    </source>
</evidence>
<organism evidence="2 3">
    <name type="scientific">Anopheles dirus</name>
    <dbReference type="NCBI Taxonomy" id="7168"/>
    <lineage>
        <taxon>Eukaryota</taxon>
        <taxon>Metazoa</taxon>
        <taxon>Ecdysozoa</taxon>
        <taxon>Arthropoda</taxon>
        <taxon>Hexapoda</taxon>
        <taxon>Insecta</taxon>
        <taxon>Pterygota</taxon>
        <taxon>Neoptera</taxon>
        <taxon>Endopterygota</taxon>
        <taxon>Diptera</taxon>
        <taxon>Nematocera</taxon>
        <taxon>Culicoidea</taxon>
        <taxon>Culicidae</taxon>
        <taxon>Anophelinae</taxon>
        <taxon>Anopheles</taxon>
    </lineage>
</organism>